<gene>
    <name evidence="1" type="ORF">BamMEX5DRAFT_4329</name>
</gene>
<organism evidence="1 2">
    <name type="scientific">Burkholderia ambifaria MEX-5</name>
    <dbReference type="NCBI Taxonomy" id="396597"/>
    <lineage>
        <taxon>Bacteria</taxon>
        <taxon>Pseudomonadati</taxon>
        <taxon>Pseudomonadota</taxon>
        <taxon>Betaproteobacteria</taxon>
        <taxon>Burkholderiales</taxon>
        <taxon>Burkholderiaceae</taxon>
        <taxon>Burkholderia</taxon>
        <taxon>Burkholderia cepacia complex</taxon>
    </lineage>
</organism>
<sequence>MGSGCGSKSKGLTVAHTMLVATFRYREVVARLRCPISNWILRTSVPASSRWVAKAWRNECGVIGFWIPLRWRAIRHANPTADRLMGCPGISPGNSHSLGWVSCQ</sequence>
<evidence type="ECO:0000313" key="2">
    <source>
        <dbReference type="Proteomes" id="UP000004814"/>
    </source>
</evidence>
<name>B1T963_9BURK</name>
<proteinExistence type="predicted"/>
<reference evidence="1 2" key="1">
    <citation type="submission" date="2008-03" db="EMBL/GenBank/DDBJ databases">
        <title>Sequencing of the draft genome and assembly of Burkholderia ambifaria MEX-5.</title>
        <authorList>
            <consortium name="US DOE Joint Genome Institute (JGI-PGF)"/>
            <person name="Copeland A."/>
            <person name="Lucas S."/>
            <person name="Lapidus A."/>
            <person name="Glavina del Rio T."/>
            <person name="Dalin E."/>
            <person name="Tice H."/>
            <person name="Bruce D."/>
            <person name="Goodwin L."/>
            <person name="Pitluck S."/>
            <person name="Larimer F."/>
            <person name="Land M.L."/>
            <person name="Hauser L."/>
            <person name="Tiedje J."/>
            <person name="Richardson P."/>
        </authorList>
    </citation>
    <scope>NUCLEOTIDE SEQUENCE [LARGE SCALE GENOMIC DNA]</scope>
    <source>
        <strain evidence="1 2">MEX-5</strain>
    </source>
</reference>
<evidence type="ECO:0000313" key="1">
    <source>
        <dbReference type="EMBL" id="EDT39880.1"/>
    </source>
</evidence>
<comment type="caution">
    <text evidence="1">The sequence shown here is derived from an EMBL/GenBank/DDBJ whole genome shotgun (WGS) entry which is preliminary data.</text>
</comment>
<accession>B1T963</accession>
<protein>
    <submittedName>
        <fullName evidence="1">Uncharacterized protein</fullName>
    </submittedName>
</protein>
<dbReference type="Proteomes" id="UP000004814">
    <property type="component" value="Unassembled WGS sequence"/>
</dbReference>
<dbReference type="AlphaFoldDB" id="B1T963"/>
<dbReference type="EMBL" id="ABLK01000159">
    <property type="protein sequence ID" value="EDT39880.1"/>
    <property type="molecule type" value="Genomic_DNA"/>
</dbReference>